<organism evidence="2 3">
    <name type="scientific">Campylobacter californiensis</name>
    <dbReference type="NCBI Taxonomy" id="1032243"/>
    <lineage>
        <taxon>Bacteria</taxon>
        <taxon>Pseudomonadati</taxon>
        <taxon>Campylobacterota</taxon>
        <taxon>Epsilonproteobacteria</taxon>
        <taxon>Campylobacterales</taxon>
        <taxon>Campylobacteraceae</taxon>
        <taxon>Campylobacter</taxon>
    </lineage>
</organism>
<feature type="transmembrane region" description="Helical" evidence="1">
    <location>
        <begin position="40"/>
        <end position="60"/>
    </location>
</feature>
<dbReference type="RefSeq" id="WP_336613291.1">
    <property type="nucleotide sequence ID" value="NZ_JADBHS010000002.1"/>
</dbReference>
<feature type="transmembrane region" description="Helical" evidence="1">
    <location>
        <begin position="7"/>
        <end position="28"/>
    </location>
</feature>
<gene>
    <name evidence="2" type="ORF">CCAL12919_01510</name>
</gene>
<sequence length="167" mass="19210">MIKFKIIYKFALVFMIFFTVCFLLYSGVKFSLGEYSDTLTTAHKFLGFTLGFIILPHIIINRKKLIKILNEFYDLASASKNPSFCNMDRLIKALENYTIIELAKKMELDEDKLFNAIKNGGVNIKSKSQTLREIAKINDEKIFYTLVLIMELKFGGKISEEKACSFS</sequence>
<evidence type="ECO:0000313" key="3">
    <source>
        <dbReference type="Proteomes" id="UP001318760"/>
    </source>
</evidence>
<evidence type="ECO:0000256" key="1">
    <source>
        <dbReference type="SAM" id="Phobius"/>
    </source>
</evidence>
<keyword evidence="1" id="KW-0812">Transmembrane</keyword>
<keyword evidence="1" id="KW-1133">Transmembrane helix</keyword>
<dbReference type="EMBL" id="JADBHS010000002">
    <property type="protein sequence ID" value="MBE2985814.1"/>
    <property type="molecule type" value="Genomic_DNA"/>
</dbReference>
<evidence type="ECO:0000313" key="2">
    <source>
        <dbReference type="EMBL" id="MBE2985814.1"/>
    </source>
</evidence>
<protein>
    <submittedName>
        <fullName evidence="2">Chemotaxis protein</fullName>
    </submittedName>
</protein>
<dbReference type="AlphaFoldDB" id="A0ABD4JGC2"/>
<accession>A0ABD4JGC2</accession>
<comment type="caution">
    <text evidence="2">The sequence shown here is derived from an EMBL/GenBank/DDBJ whole genome shotgun (WGS) entry which is preliminary data.</text>
</comment>
<dbReference type="Proteomes" id="UP001318760">
    <property type="component" value="Unassembled WGS sequence"/>
</dbReference>
<proteinExistence type="predicted"/>
<reference evidence="2 3" key="1">
    <citation type="submission" date="2020-10" db="EMBL/GenBank/DDBJ databases">
        <title>Campylobacter californiensis sp. nov. isolated from cattle and feral swine in California.</title>
        <authorList>
            <person name="Miller W.G."/>
        </authorList>
    </citation>
    <scope>NUCLEOTIDE SEQUENCE [LARGE SCALE GENOMIC DNA]</scope>
    <source>
        <strain evidence="2 3">RM12919</strain>
    </source>
</reference>
<keyword evidence="1" id="KW-0472">Membrane</keyword>
<name>A0ABD4JGC2_9BACT</name>